<evidence type="ECO:0000313" key="26">
    <source>
        <dbReference type="Ensembl" id="ENSCAFP00845023930.1"/>
    </source>
</evidence>
<feature type="domain" description="Peptidase M28" evidence="25">
    <location>
        <begin position="270"/>
        <end position="319"/>
    </location>
</feature>
<evidence type="ECO:0000256" key="15">
    <source>
        <dbReference type="ARBA" id="ARBA00023034"/>
    </source>
</evidence>
<dbReference type="AlphaFoldDB" id="A0A8I3P1Z3"/>
<name>A0A8I3P1Z3_CANLF</name>
<comment type="subunit">
    <text evidence="21">Homodimer. The monomeric form is inactive while the homodimer is active.</text>
</comment>
<evidence type="ECO:0000256" key="20">
    <source>
        <dbReference type="ARBA" id="ARBA00025534"/>
    </source>
</evidence>
<evidence type="ECO:0000256" key="12">
    <source>
        <dbReference type="ARBA" id="ARBA00022801"/>
    </source>
</evidence>
<evidence type="ECO:0000256" key="2">
    <source>
        <dbReference type="ARBA" id="ARBA00004371"/>
    </source>
</evidence>
<dbReference type="FunFam" id="3.50.30.30:FF:000009">
    <property type="entry name" value="Carboxypeptidase Q"/>
    <property type="match status" value="1"/>
</dbReference>
<accession>A0A8I3P1Z3</accession>
<evidence type="ECO:0000313" key="27">
    <source>
        <dbReference type="Proteomes" id="UP000805418"/>
    </source>
</evidence>
<evidence type="ECO:0000256" key="16">
    <source>
        <dbReference type="ARBA" id="ARBA00023049"/>
    </source>
</evidence>
<sequence>MEFLLFTFVGVVHLLSLSSGKPIYKNDISRRTFQEIKEEIASYRDVAKAIIDLAVYGKAQNRSYERLALLVDTVGPRPSGSRSLEKAIQIMYQNLREDGLENVHLEPVKIPHWERGEESAVMLEPRIHRMAILGLGSSIGTPPEGITAEVLVVTSFEELQRRAPEARGKIVVYNQPYVNYSTTVQYRVQGAVEAAKVGALASLIRSVASFSIYSPHTGIQEYQDGVPKIPTACITVEDAEMMSRMASRGNRIVIQLKMGAKNYPDADSFNTVAEIIGSKYPEQVVLVSGHLDSWDVGQGAMDDGGGAFISWEALSLIKDLDGTEAEGTSVPAHDHANPGGRPAELRTDSLRWVTGTRRAAPVGELGTGLASLRPAHLCPRRPAAHFSRSLVPTTCVSAAMLGLRQGLLTRFAHGPRGARIRRRFSLPAGISI</sequence>
<proteinExistence type="inferred from homology"/>
<evidence type="ECO:0000256" key="24">
    <source>
        <dbReference type="SAM" id="SignalP"/>
    </source>
</evidence>
<dbReference type="GO" id="GO:0005764">
    <property type="term" value="C:lysosome"/>
    <property type="evidence" value="ECO:0007669"/>
    <property type="project" value="UniProtKB-SubCell"/>
</dbReference>
<evidence type="ECO:0000256" key="4">
    <source>
        <dbReference type="ARBA" id="ARBA00004613"/>
    </source>
</evidence>
<evidence type="ECO:0000256" key="5">
    <source>
        <dbReference type="ARBA" id="ARBA00010918"/>
    </source>
</evidence>
<evidence type="ECO:0000256" key="22">
    <source>
        <dbReference type="ARBA" id="ARBA00033328"/>
    </source>
</evidence>
<dbReference type="InterPro" id="IPR007484">
    <property type="entry name" value="Peptidase_M28"/>
</dbReference>
<dbReference type="Gene3D" id="3.50.30.30">
    <property type="match status" value="1"/>
</dbReference>
<dbReference type="PANTHER" id="PTHR12053:SF3">
    <property type="entry name" value="CARBOXYPEPTIDASE Q"/>
    <property type="match status" value="1"/>
</dbReference>
<dbReference type="GO" id="GO:0005576">
    <property type="term" value="C:extracellular region"/>
    <property type="evidence" value="ECO:0007669"/>
    <property type="project" value="UniProtKB-SubCell"/>
</dbReference>
<dbReference type="Pfam" id="PF04389">
    <property type="entry name" value="Peptidase_M28"/>
    <property type="match status" value="1"/>
</dbReference>
<dbReference type="InterPro" id="IPR039866">
    <property type="entry name" value="CPQ"/>
</dbReference>
<evidence type="ECO:0000256" key="10">
    <source>
        <dbReference type="ARBA" id="ARBA00022723"/>
    </source>
</evidence>
<feature type="signal peptide" evidence="24">
    <location>
        <begin position="1"/>
        <end position="20"/>
    </location>
</feature>
<evidence type="ECO:0000256" key="1">
    <source>
        <dbReference type="ARBA" id="ARBA00004240"/>
    </source>
</evidence>
<evidence type="ECO:0000256" key="21">
    <source>
        <dbReference type="ARBA" id="ARBA00025833"/>
    </source>
</evidence>
<dbReference type="GeneTree" id="ENSGT00390000018110"/>
<evidence type="ECO:0000256" key="19">
    <source>
        <dbReference type="ARBA" id="ARBA00023228"/>
    </source>
</evidence>
<dbReference type="PANTHER" id="PTHR12053">
    <property type="entry name" value="PROTEASE FAMILY M28 PLASMA GLUTAMATE CARBOXYPEPTIDASE-RELATED"/>
    <property type="match status" value="1"/>
</dbReference>
<organism evidence="26 27">
    <name type="scientific">Canis lupus familiaris</name>
    <name type="common">Dog</name>
    <name type="synonym">Canis familiaris</name>
    <dbReference type="NCBI Taxonomy" id="9615"/>
    <lineage>
        <taxon>Eukaryota</taxon>
        <taxon>Metazoa</taxon>
        <taxon>Chordata</taxon>
        <taxon>Craniata</taxon>
        <taxon>Vertebrata</taxon>
        <taxon>Euteleostomi</taxon>
        <taxon>Mammalia</taxon>
        <taxon>Eutheria</taxon>
        <taxon>Laurasiatheria</taxon>
        <taxon>Carnivora</taxon>
        <taxon>Caniformia</taxon>
        <taxon>Canidae</taxon>
        <taxon>Canis</taxon>
    </lineage>
</organism>
<keyword evidence="7" id="KW-0964">Secreted</keyword>
<keyword evidence="15" id="KW-0333">Golgi apparatus</keyword>
<keyword evidence="27" id="KW-1185">Reference proteome</keyword>
<evidence type="ECO:0000256" key="23">
    <source>
        <dbReference type="SAM" id="MobiDB-lite"/>
    </source>
</evidence>
<keyword evidence="8" id="KW-0121">Carboxypeptidase</keyword>
<dbReference type="GO" id="GO:0004180">
    <property type="term" value="F:carboxypeptidase activity"/>
    <property type="evidence" value="ECO:0007669"/>
    <property type="project" value="UniProtKB-KW"/>
</dbReference>
<evidence type="ECO:0000259" key="25">
    <source>
        <dbReference type="Pfam" id="PF04389"/>
    </source>
</evidence>
<reference evidence="26" key="2">
    <citation type="submission" date="2025-08" db="UniProtKB">
        <authorList>
            <consortium name="Ensembl"/>
        </authorList>
    </citation>
    <scope>IDENTIFICATION</scope>
    <source>
        <strain evidence="26">Boxer</strain>
    </source>
</reference>
<dbReference type="GO" id="GO:0006508">
    <property type="term" value="P:proteolysis"/>
    <property type="evidence" value="ECO:0007669"/>
    <property type="project" value="UniProtKB-KW"/>
</dbReference>
<comment type="similarity">
    <text evidence="5">Belongs to the peptidase M28 family.</text>
</comment>
<dbReference type="OrthoDB" id="10013407at2759"/>
<comment type="function">
    <text evidence="20">Carboxypeptidase that may play an important role in the hydrolysis of circulating peptides. Catalyzes the hydrolysis of dipeptides with unsubstituted terminals into amino acids. May play a role in the liberation of thyroxine hormone from its thyroglobulin (Tg) precursor.</text>
</comment>
<evidence type="ECO:0000256" key="13">
    <source>
        <dbReference type="ARBA" id="ARBA00022824"/>
    </source>
</evidence>
<evidence type="ECO:0000256" key="18">
    <source>
        <dbReference type="ARBA" id="ARBA00023180"/>
    </source>
</evidence>
<dbReference type="FunFam" id="3.40.630.10:FF:000112">
    <property type="entry name" value="Carboxypeptidase Q"/>
    <property type="match status" value="1"/>
</dbReference>
<keyword evidence="11 24" id="KW-0732">Signal</keyword>
<keyword evidence="12" id="KW-0378">Hydrolase</keyword>
<keyword evidence="16" id="KW-0482">Metalloprotease</keyword>
<dbReference type="SUPFAM" id="SSF53187">
    <property type="entry name" value="Zn-dependent exopeptidases"/>
    <property type="match status" value="1"/>
</dbReference>
<evidence type="ECO:0000256" key="3">
    <source>
        <dbReference type="ARBA" id="ARBA00004555"/>
    </source>
</evidence>
<dbReference type="GO" id="GO:0070573">
    <property type="term" value="F:metallodipeptidase activity"/>
    <property type="evidence" value="ECO:0007669"/>
    <property type="project" value="InterPro"/>
</dbReference>
<keyword evidence="10" id="KW-0479">Metal-binding</keyword>
<dbReference type="GO" id="GO:0005794">
    <property type="term" value="C:Golgi apparatus"/>
    <property type="evidence" value="ECO:0007669"/>
    <property type="project" value="UniProtKB-SubCell"/>
</dbReference>
<evidence type="ECO:0000256" key="17">
    <source>
        <dbReference type="ARBA" id="ARBA00023145"/>
    </source>
</evidence>
<reference evidence="26" key="1">
    <citation type="submission" date="2020-03" db="EMBL/GenBank/DDBJ databases">
        <title>Long-read based genome assembly of a Labrador retriever dog.</title>
        <authorList>
            <person name="Eory L."/>
            <person name="Zhang W."/>
            <person name="Schoenebeck J."/>
        </authorList>
    </citation>
    <scope>NUCLEOTIDE SEQUENCE [LARGE SCALE GENOMIC DNA]</scope>
    <source>
        <strain evidence="26">Labrador retriever</strain>
    </source>
</reference>
<keyword evidence="19" id="KW-0458">Lysosome</keyword>
<keyword evidence="17" id="KW-0865">Zymogen</keyword>
<keyword evidence="14" id="KW-0862">Zinc</keyword>
<evidence type="ECO:0000256" key="6">
    <source>
        <dbReference type="ARBA" id="ARBA00014116"/>
    </source>
</evidence>
<feature type="region of interest" description="Disordered" evidence="23">
    <location>
        <begin position="325"/>
        <end position="345"/>
    </location>
</feature>
<dbReference type="GO" id="GO:0046872">
    <property type="term" value="F:metal ion binding"/>
    <property type="evidence" value="ECO:0007669"/>
    <property type="project" value="UniProtKB-KW"/>
</dbReference>
<evidence type="ECO:0000256" key="9">
    <source>
        <dbReference type="ARBA" id="ARBA00022670"/>
    </source>
</evidence>
<evidence type="ECO:0000256" key="7">
    <source>
        <dbReference type="ARBA" id="ARBA00022525"/>
    </source>
</evidence>
<keyword evidence="13" id="KW-0256">Endoplasmic reticulum</keyword>
<dbReference type="Gene3D" id="3.40.630.10">
    <property type="entry name" value="Zn peptidases"/>
    <property type="match status" value="1"/>
</dbReference>
<evidence type="ECO:0000256" key="14">
    <source>
        <dbReference type="ARBA" id="ARBA00022833"/>
    </source>
</evidence>
<evidence type="ECO:0000256" key="8">
    <source>
        <dbReference type="ARBA" id="ARBA00022645"/>
    </source>
</evidence>
<evidence type="ECO:0000256" key="11">
    <source>
        <dbReference type="ARBA" id="ARBA00022729"/>
    </source>
</evidence>
<keyword evidence="18" id="KW-0325">Glycoprotein</keyword>
<comment type="subcellular location">
    <subcellularLocation>
        <location evidence="1">Endoplasmic reticulum</location>
    </subcellularLocation>
    <subcellularLocation>
        <location evidence="3">Golgi apparatus</location>
    </subcellularLocation>
    <subcellularLocation>
        <location evidence="2">Lysosome</location>
    </subcellularLocation>
    <subcellularLocation>
        <location evidence="4">Secreted</location>
    </subcellularLocation>
</comment>
<dbReference type="Proteomes" id="UP000805418">
    <property type="component" value="Chromosome 29"/>
</dbReference>
<gene>
    <name evidence="26" type="primary">CPQ</name>
</gene>
<reference evidence="26" key="3">
    <citation type="submission" date="2025-09" db="UniProtKB">
        <authorList>
            <consortium name="Ensembl"/>
        </authorList>
    </citation>
    <scope>IDENTIFICATION</scope>
    <source>
        <strain evidence="26">Boxer</strain>
    </source>
</reference>
<feature type="chain" id="PRO_5035211059" description="Carboxypeptidase Q" evidence="24">
    <location>
        <begin position="21"/>
        <end position="432"/>
    </location>
</feature>
<keyword evidence="9" id="KW-0645">Protease</keyword>
<dbReference type="Ensembl" id="ENSCAFT00845030507.1">
    <property type="protein sequence ID" value="ENSCAFP00845023930.1"/>
    <property type="gene ID" value="ENSCAFG00845017121.1"/>
</dbReference>
<protein>
    <recommendedName>
        <fullName evidence="6">Carboxypeptidase Q</fullName>
    </recommendedName>
    <alternativeName>
        <fullName evidence="22">Plasma glutamate carboxypeptidase</fullName>
    </alternativeName>
</protein>
<dbReference type="GO" id="GO:0005783">
    <property type="term" value="C:endoplasmic reticulum"/>
    <property type="evidence" value="ECO:0007669"/>
    <property type="project" value="UniProtKB-SubCell"/>
</dbReference>